<keyword evidence="2" id="KW-1185">Reference proteome</keyword>
<accession>A0AAV5JJ96</accession>
<dbReference type="EMBL" id="BPVZ01000034">
    <property type="protein sequence ID" value="GKV11448.1"/>
    <property type="molecule type" value="Genomic_DNA"/>
</dbReference>
<dbReference type="AlphaFoldDB" id="A0AAV5JJ96"/>
<reference evidence="1 2" key="1">
    <citation type="journal article" date="2021" name="Commun. Biol.">
        <title>The genome of Shorea leprosula (Dipterocarpaceae) highlights the ecological relevance of drought in aseasonal tropical rainforests.</title>
        <authorList>
            <person name="Ng K.K.S."/>
            <person name="Kobayashi M.J."/>
            <person name="Fawcett J.A."/>
            <person name="Hatakeyama M."/>
            <person name="Paape T."/>
            <person name="Ng C.H."/>
            <person name="Ang C.C."/>
            <person name="Tnah L.H."/>
            <person name="Lee C.T."/>
            <person name="Nishiyama T."/>
            <person name="Sese J."/>
            <person name="O'Brien M.J."/>
            <person name="Copetti D."/>
            <person name="Mohd Noor M.I."/>
            <person name="Ong R.C."/>
            <person name="Putra M."/>
            <person name="Sireger I.Z."/>
            <person name="Indrioko S."/>
            <person name="Kosugi Y."/>
            <person name="Izuno A."/>
            <person name="Isagi Y."/>
            <person name="Lee S.L."/>
            <person name="Shimizu K.K."/>
        </authorList>
    </citation>
    <scope>NUCLEOTIDE SEQUENCE [LARGE SCALE GENOMIC DNA]</scope>
    <source>
        <strain evidence="1">214</strain>
    </source>
</reference>
<dbReference type="Proteomes" id="UP001054252">
    <property type="component" value="Unassembled WGS sequence"/>
</dbReference>
<evidence type="ECO:0000313" key="2">
    <source>
        <dbReference type="Proteomes" id="UP001054252"/>
    </source>
</evidence>
<evidence type="ECO:0000313" key="1">
    <source>
        <dbReference type="EMBL" id="GKV11448.1"/>
    </source>
</evidence>
<name>A0AAV5JJ96_9ROSI</name>
<proteinExistence type="predicted"/>
<comment type="caution">
    <text evidence="1">The sequence shown here is derived from an EMBL/GenBank/DDBJ whole genome shotgun (WGS) entry which is preliminary data.</text>
</comment>
<protein>
    <submittedName>
        <fullName evidence="1">Uncharacterized protein</fullName>
    </submittedName>
</protein>
<sequence>MRGNIILARFCSSSPFFPLQPKKKPSHHRRLPLRKIGEQPDFILLFWSKNKIGALKSSPLQESFRICLALLLTAGCSCFVGANCFDFLPRESPCTCRLPSPNLQSGFCLLNSGSETEDRETTGSDELEG</sequence>
<gene>
    <name evidence="1" type="ORF">SLEP1_g22708</name>
</gene>
<organism evidence="1 2">
    <name type="scientific">Rubroshorea leprosula</name>
    <dbReference type="NCBI Taxonomy" id="152421"/>
    <lineage>
        <taxon>Eukaryota</taxon>
        <taxon>Viridiplantae</taxon>
        <taxon>Streptophyta</taxon>
        <taxon>Embryophyta</taxon>
        <taxon>Tracheophyta</taxon>
        <taxon>Spermatophyta</taxon>
        <taxon>Magnoliopsida</taxon>
        <taxon>eudicotyledons</taxon>
        <taxon>Gunneridae</taxon>
        <taxon>Pentapetalae</taxon>
        <taxon>rosids</taxon>
        <taxon>malvids</taxon>
        <taxon>Malvales</taxon>
        <taxon>Dipterocarpaceae</taxon>
        <taxon>Rubroshorea</taxon>
    </lineage>
</organism>